<reference evidence="1 2" key="1">
    <citation type="submission" date="2014-04" db="EMBL/GenBank/DDBJ databases">
        <authorList>
            <consortium name="DOE Joint Genome Institute"/>
            <person name="Kuo A."/>
            <person name="Kohler A."/>
            <person name="Nagy L.G."/>
            <person name="Floudas D."/>
            <person name="Copeland A."/>
            <person name="Barry K.W."/>
            <person name="Cichocki N."/>
            <person name="Veneault-Fourrey C."/>
            <person name="LaButti K."/>
            <person name="Lindquist E.A."/>
            <person name="Lipzen A."/>
            <person name="Lundell T."/>
            <person name="Morin E."/>
            <person name="Murat C."/>
            <person name="Sun H."/>
            <person name="Tunlid A."/>
            <person name="Henrissat B."/>
            <person name="Grigoriev I.V."/>
            <person name="Hibbett D.S."/>
            <person name="Martin F."/>
            <person name="Nordberg H.P."/>
            <person name="Cantor M.N."/>
            <person name="Hua S.X."/>
        </authorList>
    </citation>
    <scope>NUCLEOTIDE SEQUENCE [LARGE SCALE GENOMIC DNA]</scope>
    <source>
        <strain evidence="1 2">Foug A</strain>
    </source>
</reference>
<dbReference type="EMBL" id="KN822113">
    <property type="protein sequence ID" value="KIM56638.1"/>
    <property type="molecule type" value="Genomic_DNA"/>
</dbReference>
<dbReference type="Proteomes" id="UP000053989">
    <property type="component" value="Unassembled WGS sequence"/>
</dbReference>
<dbReference type="HOGENOM" id="CLU_2868895_0_0_1"/>
<dbReference type="AlphaFoldDB" id="A0A0C2Z403"/>
<organism evidence="1 2">
    <name type="scientific">Scleroderma citrinum Foug A</name>
    <dbReference type="NCBI Taxonomy" id="1036808"/>
    <lineage>
        <taxon>Eukaryota</taxon>
        <taxon>Fungi</taxon>
        <taxon>Dikarya</taxon>
        <taxon>Basidiomycota</taxon>
        <taxon>Agaricomycotina</taxon>
        <taxon>Agaricomycetes</taxon>
        <taxon>Agaricomycetidae</taxon>
        <taxon>Boletales</taxon>
        <taxon>Sclerodermatineae</taxon>
        <taxon>Sclerodermataceae</taxon>
        <taxon>Scleroderma</taxon>
    </lineage>
</organism>
<evidence type="ECO:0000313" key="1">
    <source>
        <dbReference type="EMBL" id="KIM56638.1"/>
    </source>
</evidence>
<protein>
    <submittedName>
        <fullName evidence="1">Uncharacterized protein</fullName>
    </submittedName>
</protein>
<accession>A0A0C2Z403</accession>
<reference evidence="2" key="2">
    <citation type="submission" date="2015-01" db="EMBL/GenBank/DDBJ databases">
        <title>Evolutionary Origins and Diversification of the Mycorrhizal Mutualists.</title>
        <authorList>
            <consortium name="DOE Joint Genome Institute"/>
            <consortium name="Mycorrhizal Genomics Consortium"/>
            <person name="Kohler A."/>
            <person name="Kuo A."/>
            <person name="Nagy L.G."/>
            <person name="Floudas D."/>
            <person name="Copeland A."/>
            <person name="Barry K.W."/>
            <person name="Cichocki N."/>
            <person name="Veneault-Fourrey C."/>
            <person name="LaButti K."/>
            <person name="Lindquist E.A."/>
            <person name="Lipzen A."/>
            <person name="Lundell T."/>
            <person name="Morin E."/>
            <person name="Murat C."/>
            <person name="Riley R."/>
            <person name="Ohm R."/>
            <person name="Sun H."/>
            <person name="Tunlid A."/>
            <person name="Henrissat B."/>
            <person name="Grigoriev I.V."/>
            <person name="Hibbett D.S."/>
            <person name="Martin F."/>
        </authorList>
    </citation>
    <scope>NUCLEOTIDE SEQUENCE [LARGE SCALE GENOMIC DNA]</scope>
    <source>
        <strain evidence="2">Foug A</strain>
    </source>
</reference>
<sequence length="64" mass="7039">MSTIITTSLTSADDDELWDHRRGLLRLPKMLALATTNAWTADGNDGNQCCYCDQARSLLPLNGI</sequence>
<name>A0A0C2Z403_9AGAM</name>
<proteinExistence type="predicted"/>
<keyword evidence="2" id="KW-1185">Reference proteome</keyword>
<dbReference type="InParanoid" id="A0A0C2Z403"/>
<gene>
    <name evidence="1" type="ORF">SCLCIDRAFT_1220210</name>
</gene>
<evidence type="ECO:0000313" key="2">
    <source>
        <dbReference type="Proteomes" id="UP000053989"/>
    </source>
</evidence>